<keyword evidence="3" id="KW-1185">Reference proteome</keyword>
<evidence type="ECO:0000256" key="1">
    <source>
        <dbReference type="SAM" id="MobiDB-lite"/>
    </source>
</evidence>
<feature type="region of interest" description="Disordered" evidence="1">
    <location>
        <begin position="1"/>
        <end position="95"/>
    </location>
</feature>
<feature type="compositionally biased region" description="Pro residues" evidence="1">
    <location>
        <begin position="74"/>
        <end position="90"/>
    </location>
</feature>
<sequence length="389" mass="44074">MQGQIIPYRPPPSTPERRSRAPSIASGLPTPSPTPARDRRIVINTVRASTPPDGRRSPIEMPLRLVLGTRPDRNSPPPTPPPRSPSPPPTWTFDFGRHRGEALHEVPWDYIQWLVDQGFMEREQYRGLAAAYNEYTGPGFANRWSFNFGVHEGKKISQVPRDYIQFLVDQGIPGNRKRGDLRLALIDYLRASPGRDLVDRLLRLRVELPNWLYDALFARYGAQRVGTLHSFQLDLLTARVEVAEDLVASGLHECYPPRPNSSWSFPERSASVEHLREAISQIPNVRNEEDLDARDAVYAELQEMSPVTGKPIWKLTKRHASKLGQCLADVVADHGEEGMMAAWWEVRDKYSRCISGIREIGNGAFVDDSLSWLTLARSRRMGQRMLDGI</sequence>
<accession>A0ABR3FV54</accession>
<protein>
    <submittedName>
        <fullName evidence="2">Uncharacterized protein</fullName>
    </submittedName>
</protein>
<dbReference type="Proteomes" id="UP001465976">
    <property type="component" value="Unassembled WGS sequence"/>
</dbReference>
<reference evidence="2 3" key="1">
    <citation type="submission" date="2024-02" db="EMBL/GenBank/DDBJ databases">
        <title>A draft genome for the cacao thread blight pathogen Marasmius crinis-equi.</title>
        <authorList>
            <person name="Cohen S.P."/>
            <person name="Baruah I.K."/>
            <person name="Amoako-Attah I."/>
            <person name="Bukari Y."/>
            <person name="Meinhardt L.W."/>
            <person name="Bailey B.A."/>
        </authorList>
    </citation>
    <scope>NUCLEOTIDE SEQUENCE [LARGE SCALE GENOMIC DNA]</scope>
    <source>
        <strain evidence="2 3">GH-76</strain>
    </source>
</reference>
<dbReference type="EMBL" id="JBAHYK010000074">
    <property type="protein sequence ID" value="KAL0579017.1"/>
    <property type="molecule type" value="Genomic_DNA"/>
</dbReference>
<name>A0ABR3FV54_9AGAR</name>
<evidence type="ECO:0000313" key="2">
    <source>
        <dbReference type="EMBL" id="KAL0579017.1"/>
    </source>
</evidence>
<evidence type="ECO:0000313" key="3">
    <source>
        <dbReference type="Proteomes" id="UP001465976"/>
    </source>
</evidence>
<organism evidence="2 3">
    <name type="scientific">Marasmius crinis-equi</name>
    <dbReference type="NCBI Taxonomy" id="585013"/>
    <lineage>
        <taxon>Eukaryota</taxon>
        <taxon>Fungi</taxon>
        <taxon>Dikarya</taxon>
        <taxon>Basidiomycota</taxon>
        <taxon>Agaricomycotina</taxon>
        <taxon>Agaricomycetes</taxon>
        <taxon>Agaricomycetidae</taxon>
        <taxon>Agaricales</taxon>
        <taxon>Marasmiineae</taxon>
        <taxon>Marasmiaceae</taxon>
        <taxon>Marasmius</taxon>
    </lineage>
</organism>
<gene>
    <name evidence="2" type="ORF">V5O48_002960</name>
</gene>
<comment type="caution">
    <text evidence="2">The sequence shown here is derived from an EMBL/GenBank/DDBJ whole genome shotgun (WGS) entry which is preliminary data.</text>
</comment>
<proteinExistence type="predicted"/>